<proteinExistence type="predicted"/>
<comment type="caution">
    <text evidence="1">The sequence shown here is derived from an EMBL/GenBank/DDBJ whole genome shotgun (WGS) entry which is preliminary data.</text>
</comment>
<gene>
    <name evidence="1" type="ORF">N8T08_003619</name>
</gene>
<reference evidence="1 2" key="1">
    <citation type="journal article" date="2023" name="ACS Omega">
        <title>Identification of the Neoaspergillic Acid Biosynthesis Gene Cluster by Establishing an In Vitro CRISPR-Ribonucleoprotein Genetic System in Aspergillus melleus.</title>
        <authorList>
            <person name="Yuan B."/>
            <person name="Grau M.F."/>
            <person name="Murata R.M."/>
            <person name="Torok T."/>
            <person name="Venkateswaran K."/>
            <person name="Stajich J.E."/>
            <person name="Wang C.C.C."/>
        </authorList>
    </citation>
    <scope>NUCLEOTIDE SEQUENCE [LARGE SCALE GENOMIC DNA]</scope>
    <source>
        <strain evidence="1 2">IMV 1140</strain>
    </source>
</reference>
<sequence length="217" mass="23525">MNPSALLSPLVGACQETGTSANASASSTSGMHVTPTKGVSDFPGPAHEPVTRFWEKKDMAGFAEYVIADPATSVPLPEGIEFEQAAPLTCAGATAWTGLAYAGIPPWLTYRHNRHRRTRHGLDLAASIPSHFRPRAILDSTARDDQNQIVHATEWCLKLLCTHGTWVPLGLPTEGFKVSAFDVVFKGLTIRGSLVANRCLVAHMMRFVVERGVRGHR</sequence>
<name>A0ACC3B6B5_9EURO</name>
<keyword evidence="2" id="KW-1185">Reference proteome</keyword>
<evidence type="ECO:0000313" key="2">
    <source>
        <dbReference type="Proteomes" id="UP001177260"/>
    </source>
</evidence>
<dbReference type="Proteomes" id="UP001177260">
    <property type="component" value="Unassembled WGS sequence"/>
</dbReference>
<evidence type="ECO:0000313" key="1">
    <source>
        <dbReference type="EMBL" id="KAK1145971.1"/>
    </source>
</evidence>
<protein>
    <submittedName>
        <fullName evidence="1">Uncharacterized protein</fullName>
    </submittedName>
</protein>
<dbReference type="EMBL" id="JAOPJF010000020">
    <property type="protein sequence ID" value="KAK1145971.1"/>
    <property type="molecule type" value="Genomic_DNA"/>
</dbReference>
<accession>A0ACC3B6B5</accession>
<organism evidence="1 2">
    <name type="scientific">Aspergillus melleus</name>
    <dbReference type="NCBI Taxonomy" id="138277"/>
    <lineage>
        <taxon>Eukaryota</taxon>
        <taxon>Fungi</taxon>
        <taxon>Dikarya</taxon>
        <taxon>Ascomycota</taxon>
        <taxon>Pezizomycotina</taxon>
        <taxon>Eurotiomycetes</taxon>
        <taxon>Eurotiomycetidae</taxon>
        <taxon>Eurotiales</taxon>
        <taxon>Aspergillaceae</taxon>
        <taxon>Aspergillus</taxon>
        <taxon>Aspergillus subgen. Circumdati</taxon>
    </lineage>
</organism>